<evidence type="ECO:0000256" key="2">
    <source>
        <dbReference type="ARBA" id="ARBA00022691"/>
    </source>
</evidence>
<dbReference type="KEGG" id="tso:IZ6_09270"/>
<dbReference type="Gene3D" id="3.40.50.150">
    <property type="entry name" value="Vaccinia Virus protein VP39"/>
    <property type="match status" value="1"/>
</dbReference>
<keyword evidence="4" id="KW-0808">Transferase</keyword>
<keyword evidence="5" id="KW-1185">Reference proteome</keyword>
<keyword evidence="1 4" id="KW-0489">Methyltransferase</keyword>
<dbReference type="PANTHER" id="PTHR47739">
    <property type="entry name" value="TRNA1(VAL) (ADENINE(37)-N6)-METHYLTRANSFERASE"/>
    <property type="match status" value="1"/>
</dbReference>
<dbReference type="InterPro" id="IPR007848">
    <property type="entry name" value="Small_mtfrase_dom"/>
</dbReference>
<gene>
    <name evidence="4" type="ORF">IZ6_09270</name>
</gene>
<accession>A0A6S6QSD8</accession>
<organism evidence="4 5">
    <name type="scientific">Terrihabitans soli</name>
    <dbReference type="NCBI Taxonomy" id="708113"/>
    <lineage>
        <taxon>Bacteria</taxon>
        <taxon>Pseudomonadati</taxon>
        <taxon>Pseudomonadota</taxon>
        <taxon>Alphaproteobacteria</taxon>
        <taxon>Hyphomicrobiales</taxon>
        <taxon>Terrihabitans</taxon>
    </lineage>
</organism>
<dbReference type="PANTHER" id="PTHR47739:SF1">
    <property type="entry name" value="TRNA1(VAL) (ADENINE(37)-N6)-METHYLTRANSFERASE"/>
    <property type="match status" value="1"/>
</dbReference>
<dbReference type="PROSITE" id="PS00092">
    <property type="entry name" value="N6_MTASE"/>
    <property type="match status" value="1"/>
</dbReference>
<evidence type="ECO:0000259" key="3">
    <source>
        <dbReference type="Pfam" id="PF05175"/>
    </source>
</evidence>
<evidence type="ECO:0000313" key="5">
    <source>
        <dbReference type="Proteomes" id="UP000515317"/>
    </source>
</evidence>
<reference evidence="4 5" key="1">
    <citation type="submission" date="2020-08" db="EMBL/GenBank/DDBJ databases">
        <title>Genome sequence of Rhizobiales bacterium strain IZ6.</title>
        <authorList>
            <person name="Nakai R."/>
            <person name="Naganuma T."/>
        </authorList>
    </citation>
    <scope>NUCLEOTIDE SEQUENCE [LARGE SCALE GENOMIC DNA]</scope>
    <source>
        <strain evidence="4 5">IZ6</strain>
    </source>
</reference>
<feature type="domain" description="Methyltransferase small" evidence="3">
    <location>
        <begin position="38"/>
        <end position="174"/>
    </location>
</feature>
<dbReference type="InterPro" id="IPR002052">
    <property type="entry name" value="DNA_methylase_N6_adenine_CS"/>
</dbReference>
<dbReference type="AlphaFoldDB" id="A0A6S6QSD8"/>
<proteinExistence type="predicted"/>
<dbReference type="GO" id="GO:0008757">
    <property type="term" value="F:S-adenosylmethionine-dependent methyltransferase activity"/>
    <property type="evidence" value="ECO:0007669"/>
    <property type="project" value="UniProtKB-ARBA"/>
</dbReference>
<evidence type="ECO:0000313" key="4">
    <source>
        <dbReference type="EMBL" id="BCJ90192.1"/>
    </source>
</evidence>
<sequence>MPEMTTTKDLILGDRLILNQPARGHRAGSDAVLVAAAVPIKPGEVLADFGAGVGSAGLAVLMRVPDAQGVLIEIDPDLAELAAINIAENGLNARVVTGDVASLGKDLEAGLTVDHIVSNPPYNAPGGRAPADEKTARARIAPEGMLEDWMRAAMRILSPGGTITFIHRPEAQAEILAALGNRFGGVVLRFVHGSADVPAIRVIVQARKARRAPLRVLPPLILNAGEGAFTPEAEALHRDLAALDMG</sequence>
<dbReference type="EMBL" id="AP023361">
    <property type="protein sequence ID" value="BCJ90192.1"/>
    <property type="molecule type" value="Genomic_DNA"/>
</dbReference>
<dbReference type="GO" id="GO:0008170">
    <property type="term" value="F:N-methyltransferase activity"/>
    <property type="evidence" value="ECO:0007669"/>
    <property type="project" value="UniProtKB-ARBA"/>
</dbReference>
<dbReference type="CDD" id="cd02440">
    <property type="entry name" value="AdoMet_MTases"/>
    <property type="match status" value="1"/>
</dbReference>
<dbReference type="Proteomes" id="UP000515317">
    <property type="component" value="Chromosome"/>
</dbReference>
<keyword evidence="2" id="KW-0949">S-adenosyl-L-methionine</keyword>
<evidence type="ECO:0000256" key="1">
    <source>
        <dbReference type="ARBA" id="ARBA00022603"/>
    </source>
</evidence>
<dbReference type="Pfam" id="PF05175">
    <property type="entry name" value="MTS"/>
    <property type="match status" value="1"/>
</dbReference>
<name>A0A6S6QSD8_9HYPH</name>
<dbReference type="SUPFAM" id="SSF53335">
    <property type="entry name" value="S-adenosyl-L-methionine-dependent methyltransferases"/>
    <property type="match status" value="1"/>
</dbReference>
<dbReference type="InterPro" id="IPR050210">
    <property type="entry name" value="tRNA_Adenine-N(6)_MTase"/>
</dbReference>
<dbReference type="InterPro" id="IPR029063">
    <property type="entry name" value="SAM-dependent_MTases_sf"/>
</dbReference>
<dbReference type="GO" id="GO:0032259">
    <property type="term" value="P:methylation"/>
    <property type="evidence" value="ECO:0007669"/>
    <property type="project" value="UniProtKB-KW"/>
</dbReference>
<protein>
    <submittedName>
        <fullName evidence="4">Methyltransferase</fullName>
    </submittedName>
</protein>
<dbReference type="GO" id="GO:0003676">
    <property type="term" value="F:nucleic acid binding"/>
    <property type="evidence" value="ECO:0007669"/>
    <property type="project" value="InterPro"/>
</dbReference>